<evidence type="ECO:0000313" key="3">
    <source>
        <dbReference type="Proteomes" id="UP000220127"/>
    </source>
</evidence>
<organism evidence="2 3">
    <name type="scientific">Bacillus thuringiensis</name>
    <dbReference type="NCBI Taxonomy" id="1428"/>
    <lineage>
        <taxon>Bacteria</taxon>
        <taxon>Bacillati</taxon>
        <taxon>Bacillota</taxon>
        <taxon>Bacilli</taxon>
        <taxon>Bacillales</taxon>
        <taxon>Bacillaceae</taxon>
        <taxon>Bacillus</taxon>
        <taxon>Bacillus cereus group</taxon>
    </lineage>
</organism>
<feature type="transmembrane region" description="Helical" evidence="1">
    <location>
        <begin position="49"/>
        <end position="68"/>
    </location>
</feature>
<accession>A0A9X6U413</accession>
<protein>
    <submittedName>
        <fullName evidence="2">Uncharacterized protein</fullName>
    </submittedName>
</protein>
<dbReference type="AlphaFoldDB" id="A0A9X6U413"/>
<sequence length="197" mass="23243">MTDMQTLFNELPIPYITIIISTSLIILKGVNLLFTSNVEKIYFSMEKNIFIRFSHITILSILLVFPLSPILRPLFELPDIINWEVFAGFLIACFPFSFFITYIIYHLLLPDYLGNFAYFIKHETYGKLYIIKSINRKEILLYSHPRLTEGRGTSENDFSIILLKDDVKKMVIYREKYNVALKSLKKLFTPIMFFKNR</sequence>
<reference evidence="2 3" key="1">
    <citation type="submission" date="2017-09" db="EMBL/GenBank/DDBJ databases">
        <title>Large-scale bioinformatics analysis of Bacillus genomes uncovers conserved roles of natural products in bacterial physiology.</title>
        <authorList>
            <consortium name="Agbiome Team Llc"/>
            <person name="Bleich R.M."/>
            <person name="Grubbs K.J."/>
            <person name="Santa Maria K.C."/>
            <person name="Allen S.E."/>
            <person name="Farag S."/>
            <person name="Shank E.A."/>
            <person name="Bowers A."/>
        </authorList>
    </citation>
    <scope>NUCLEOTIDE SEQUENCE [LARGE SCALE GENOMIC DNA]</scope>
    <source>
        <strain evidence="2 3">AFS094940</strain>
    </source>
</reference>
<dbReference type="RefSeq" id="WP_097877257.1">
    <property type="nucleotide sequence ID" value="NZ_NVMD01000005.1"/>
</dbReference>
<comment type="caution">
    <text evidence="2">The sequence shown here is derived from an EMBL/GenBank/DDBJ whole genome shotgun (WGS) entry which is preliminary data.</text>
</comment>
<dbReference type="EMBL" id="NVMD01000005">
    <property type="protein sequence ID" value="PED15892.1"/>
    <property type="molecule type" value="Genomic_DNA"/>
</dbReference>
<gene>
    <name evidence="2" type="ORF">CON01_01775</name>
</gene>
<evidence type="ECO:0000256" key="1">
    <source>
        <dbReference type="SAM" id="Phobius"/>
    </source>
</evidence>
<feature type="transmembrane region" description="Helical" evidence="1">
    <location>
        <begin position="80"/>
        <end position="105"/>
    </location>
</feature>
<keyword evidence="1" id="KW-1133">Transmembrane helix</keyword>
<keyword evidence="1" id="KW-0472">Membrane</keyword>
<name>A0A9X6U413_BACTU</name>
<evidence type="ECO:0000313" key="2">
    <source>
        <dbReference type="EMBL" id="PED15892.1"/>
    </source>
</evidence>
<keyword evidence="1" id="KW-0812">Transmembrane</keyword>
<feature type="transmembrane region" description="Helical" evidence="1">
    <location>
        <begin position="12"/>
        <end position="34"/>
    </location>
</feature>
<proteinExistence type="predicted"/>
<dbReference type="Proteomes" id="UP000220127">
    <property type="component" value="Unassembled WGS sequence"/>
</dbReference>